<gene>
    <name evidence="3" type="ORF">KP79_PYT12765</name>
</gene>
<dbReference type="InterPro" id="IPR027417">
    <property type="entry name" value="P-loop_NTPase"/>
</dbReference>
<organism evidence="3 4">
    <name type="scientific">Mizuhopecten yessoensis</name>
    <name type="common">Japanese scallop</name>
    <name type="synonym">Patinopecten yessoensis</name>
    <dbReference type="NCBI Taxonomy" id="6573"/>
    <lineage>
        <taxon>Eukaryota</taxon>
        <taxon>Metazoa</taxon>
        <taxon>Spiralia</taxon>
        <taxon>Lophotrochozoa</taxon>
        <taxon>Mollusca</taxon>
        <taxon>Bivalvia</taxon>
        <taxon>Autobranchia</taxon>
        <taxon>Pteriomorphia</taxon>
        <taxon>Pectinida</taxon>
        <taxon>Pectinoidea</taxon>
        <taxon>Pectinidae</taxon>
        <taxon>Mizuhopecten</taxon>
    </lineage>
</organism>
<evidence type="ECO:0000313" key="3">
    <source>
        <dbReference type="EMBL" id="OWF45319.1"/>
    </source>
</evidence>
<feature type="region of interest" description="Disordered" evidence="2">
    <location>
        <begin position="307"/>
        <end position="329"/>
    </location>
</feature>
<keyword evidence="4" id="KW-1185">Reference proteome</keyword>
<keyword evidence="1" id="KW-0175">Coiled coil</keyword>
<evidence type="ECO:0000313" key="4">
    <source>
        <dbReference type="Proteomes" id="UP000242188"/>
    </source>
</evidence>
<feature type="region of interest" description="Disordered" evidence="2">
    <location>
        <begin position="1715"/>
        <end position="1734"/>
    </location>
</feature>
<evidence type="ECO:0000256" key="1">
    <source>
        <dbReference type="SAM" id="Coils"/>
    </source>
</evidence>
<feature type="compositionally biased region" description="Polar residues" evidence="2">
    <location>
        <begin position="316"/>
        <end position="329"/>
    </location>
</feature>
<reference evidence="3 4" key="1">
    <citation type="journal article" date="2017" name="Nat. Ecol. Evol.">
        <title>Scallop genome provides insights into evolution of bilaterian karyotype and development.</title>
        <authorList>
            <person name="Wang S."/>
            <person name="Zhang J."/>
            <person name="Jiao W."/>
            <person name="Li J."/>
            <person name="Xun X."/>
            <person name="Sun Y."/>
            <person name="Guo X."/>
            <person name="Huan P."/>
            <person name="Dong B."/>
            <person name="Zhang L."/>
            <person name="Hu X."/>
            <person name="Sun X."/>
            <person name="Wang J."/>
            <person name="Zhao C."/>
            <person name="Wang Y."/>
            <person name="Wang D."/>
            <person name="Huang X."/>
            <person name="Wang R."/>
            <person name="Lv J."/>
            <person name="Li Y."/>
            <person name="Zhang Z."/>
            <person name="Liu B."/>
            <person name="Lu W."/>
            <person name="Hui Y."/>
            <person name="Liang J."/>
            <person name="Zhou Z."/>
            <person name="Hou R."/>
            <person name="Li X."/>
            <person name="Liu Y."/>
            <person name="Li H."/>
            <person name="Ning X."/>
            <person name="Lin Y."/>
            <person name="Zhao L."/>
            <person name="Xing Q."/>
            <person name="Dou J."/>
            <person name="Li Y."/>
            <person name="Mao J."/>
            <person name="Guo H."/>
            <person name="Dou H."/>
            <person name="Li T."/>
            <person name="Mu C."/>
            <person name="Jiang W."/>
            <person name="Fu Q."/>
            <person name="Fu X."/>
            <person name="Miao Y."/>
            <person name="Liu J."/>
            <person name="Yu Q."/>
            <person name="Li R."/>
            <person name="Liao H."/>
            <person name="Li X."/>
            <person name="Kong Y."/>
            <person name="Jiang Z."/>
            <person name="Chourrout D."/>
            <person name="Li R."/>
            <person name="Bao Z."/>
        </authorList>
    </citation>
    <scope>NUCLEOTIDE SEQUENCE [LARGE SCALE GENOMIC DNA]</scope>
    <source>
        <strain evidence="3 4">PY_sf001</strain>
    </source>
</reference>
<feature type="coiled-coil region" evidence="1">
    <location>
        <begin position="357"/>
        <end position="384"/>
    </location>
</feature>
<dbReference type="SUPFAM" id="SSF52540">
    <property type="entry name" value="P-loop containing nucleoside triphosphate hydrolases"/>
    <property type="match status" value="1"/>
</dbReference>
<feature type="compositionally biased region" description="Basic and acidic residues" evidence="2">
    <location>
        <begin position="136"/>
        <end position="145"/>
    </location>
</feature>
<comment type="caution">
    <text evidence="3">The sequence shown here is derived from an EMBL/GenBank/DDBJ whole genome shotgun (WGS) entry which is preliminary data.</text>
</comment>
<evidence type="ECO:0000256" key="2">
    <source>
        <dbReference type="SAM" id="MobiDB-lite"/>
    </source>
</evidence>
<feature type="region of interest" description="Disordered" evidence="2">
    <location>
        <begin position="757"/>
        <end position="789"/>
    </location>
</feature>
<dbReference type="PANTHER" id="PTHR35978:SF1">
    <property type="entry name" value="IQ DOMAIN-CONTAINING PROTEIN M"/>
    <property type="match status" value="1"/>
</dbReference>
<feature type="region of interest" description="Disordered" evidence="2">
    <location>
        <begin position="1016"/>
        <end position="1036"/>
    </location>
</feature>
<feature type="region of interest" description="Disordered" evidence="2">
    <location>
        <begin position="516"/>
        <end position="568"/>
    </location>
</feature>
<sequence>MGTLLMQTELGTLETGLKDLKKSRLMGVQEFKDMYGAIEEHHRDLKLAHLTGKARDLLEKAARDTKFFHVLVKMMSEVKQLRTAKQRESLQKVHSWFMANRHTLSSRPRFGKSFQMKEAEDFKQKIMKTPRSARQSSKDNKDKAKQTKVTRLSSADGMHQFFRTETPSSRAGGSSMRGPVIHDLPSNKDYVSEYLSASFFNGSTDFTQQFVTDMPPATKVVVNQLPLDAMDDIHVLSPTLLDRPESELQRLASPHDLDIAGDTPRRELDDASNISLHYIESLISESHRGVKDQDEEAVNRDADDMEYPETRRKLSRAQTPSASIRPTITDRSSNVSNAAFLPKKMIHPIASLVNPHAQLAAQEAEQAEQEYVAARENMASSMRVLSGSKSRQQQHVEGHQHSNGLPIFRPTTGSPKIENWKSFNKDWTYGQDILSKLNFVGRSGTAVDVRYAAHDQGEAPEVETQQVLAFYTSQNQDSKQPEVLGPLPVEANPAKTITSQELEEFYQFTEGHYPSKLPKYRPYSSPNKSSTKPEVKDKKTEHKTQKVQPLGRKLLNNKENKEKQPEEKELEIVGTGHLVRLDQVVTMIDDVTEDMAHYKEKLAPTPQPGFRQPSSMGVPMRPLSRPSTATGVRSTSPVYPQGMRSASPTYHVHHAMRSTSPVQRSNTPTQPVTSADVVVSRPFFLTSNPFTSRDILIPSPDAPEHFTPRRSVPTPTNTVIQAIDWRGKITPDSMRYKWQATRFGGHTYVKNLAKSKRPVGATHAGKRPRTAPVTARERWKTEKPSDKNTRIRSQAATNSMMQVDQEAVDSMMVVQHILGSSDSRMGSYSDLFLDEEFLRSFNLKHSSSATTMANTPVPMEYLSIVSNAPRSVIDSRAQSRHSRFSERPDSQFQDFQLYEDEREGNTTENCTPRADPAEKAEGAEIVEGAEPLEGEAPVAGEEHTSEAERISLLLPANSQDPQATDDSLRVVEDVTTQTDDLEEELKKAFEESDDQDLRVNLQLDRPIGVITEEKSDVDISREATPIGPSVPRPVEHHSEDLHDGEVHIEVTSIPPGGRAPTPPQRRDTPLQELTKSEEWHFTPDVETDRDFTERRKVNPFYQVKGSNLHWSKLTIKPENYCFECIPDSMSTKIGRSAGRMPGRTQSASSQVLRMARKQNEYFKKAPPVRTPPSIPSPYHVQRVLKESPRYGQAYNSGLEHHARSIHSPRHFMEHVGDLRKDIRSAPAGSQFANSDPLSASLQVSRLDAPSRENTMPEMYLGESGNPPMSILREQTVPEDKLVEGREATLQTQGEATDEASKHVEFKMDNEKPTVSKTTTNPGFLSNRERSLTQTSIAHIGRPIAQYTHIGDPDEEAAAAQLQKEAKAAVDIQRICRGYVARNRYKLLIKEDREKREDERGTQNANNKKYKEHLNAKAEIYNRPPRTTEDKEWTNKVKKIKDEKAGIRQKKMEELADQNAKNFHQASSKLSVIGPHVNIYEIYHPKQVGPTKQELSHCATHIQRHIRGFLVRKKFEKLKRKAKWHGTTWQKLVRDYKGTLARCQRRHGVERARTPFTFKDMSDYMDMRRRYESVFDKKAYGGELEVTDMDQFFRECDLYPSRAEIDEGIDVILQGQINKRRGLKKSEMLELVFYIYVPKATGLKNTRQSTWMNPIIDGVEARKLLGSEFIEPAPLDVCAKLVIDSKRERRERERQEINKQEQAKIEAIKESVRERRVRLKAPDEMSDTGSTTTVD</sequence>
<feature type="region of interest" description="Disordered" evidence="2">
    <location>
        <begin position="388"/>
        <end position="413"/>
    </location>
</feature>
<feature type="region of interest" description="Disordered" evidence="2">
    <location>
        <begin position="603"/>
        <end position="640"/>
    </location>
</feature>
<dbReference type="CDD" id="cd23767">
    <property type="entry name" value="IQCD"/>
    <property type="match status" value="1"/>
</dbReference>
<dbReference type="Pfam" id="PF00612">
    <property type="entry name" value="IQ"/>
    <property type="match status" value="2"/>
</dbReference>
<feature type="compositionally biased region" description="Basic and acidic residues" evidence="2">
    <location>
        <begin position="775"/>
        <end position="789"/>
    </location>
</feature>
<dbReference type="EMBL" id="NEDP02004526">
    <property type="protein sequence ID" value="OWF45319.1"/>
    <property type="molecule type" value="Genomic_DNA"/>
</dbReference>
<dbReference type="PROSITE" id="PS50096">
    <property type="entry name" value="IQ"/>
    <property type="match status" value="2"/>
</dbReference>
<protein>
    <submittedName>
        <fullName evidence="3">Uncharacterized protein</fullName>
    </submittedName>
</protein>
<dbReference type="SMART" id="SM00015">
    <property type="entry name" value="IQ"/>
    <property type="match status" value="2"/>
</dbReference>
<name>A0A210Q9F9_MIZYE</name>
<feature type="compositionally biased region" description="Basic and acidic residues" evidence="2">
    <location>
        <begin position="556"/>
        <end position="568"/>
    </location>
</feature>
<dbReference type="Proteomes" id="UP000242188">
    <property type="component" value="Unassembled WGS sequence"/>
</dbReference>
<accession>A0A210Q9F9</accession>
<dbReference type="PANTHER" id="PTHR35978">
    <property type="entry name" value="IQ DOMAIN-CONTAINING PROTEIN M"/>
    <property type="match status" value="1"/>
</dbReference>
<feature type="compositionally biased region" description="Basic and acidic residues" evidence="2">
    <location>
        <begin position="531"/>
        <end position="544"/>
    </location>
</feature>
<feature type="coiled-coil region" evidence="1">
    <location>
        <begin position="1682"/>
        <end position="1709"/>
    </location>
</feature>
<dbReference type="Gene3D" id="1.20.5.190">
    <property type="match status" value="1"/>
</dbReference>
<feature type="region of interest" description="Disordered" evidence="2">
    <location>
        <begin position="123"/>
        <end position="150"/>
    </location>
</feature>
<dbReference type="InterPro" id="IPR000048">
    <property type="entry name" value="IQ_motif_EF-hand-BS"/>
</dbReference>
<feature type="compositionally biased region" description="Polar residues" evidence="2">
    <location>
        <begin position="625"/>
        <end position="640"/>
    </location>
</feature>
<dbReference type="OrthoDB" id="6288272at2759"/>
<proteinExistence type="predicted"/>